<gene>
    <name evidence="4" type="ORF">Ctob_010243</name>
</gene>
<keyword evidence="5" id="KW-1185">Reference proteome</keyword>
<dbReference type="EMBL" id="JWZX01002310">
    <property type="protein sequence ID" value="KOO30016.1"/>
    <property type="molecule type" value="Genomic_DNA"/>
</dbReference>
<reference evidence="5" key="1">
    <citation type="journal article" date="2015" name="PLoS Genet.">
        <title>Genome Sequence and Transcriptome Analyses of Chrysochromulina tobin: Metabolic Tools for Enhanced Algal Fitness in the Prominent Order Prymnesiales (Haptophyceae).</title>
        <authorList>
            <person name="Hovde B.T."/>
            <person name="Deodato C.R."/>
            <person name="Hunsperger H.M."/>
            <person name="Ryken S.A."/>
            <person name="Yost W."/>
            <person name="Jha R.K."/>
            <person name="Patterson J."/>
            <person name="Monnat R.J. Jr."/>
            <person name="Barlow S.B."/>
            <person name="Starkenburg S.R."/>
            <person name="Cattolico R.A."/>
        </authorList>
    </citation>
    <scope>NUCLEOTIDE SEQUENCE</scope>
    <source>
        <strain evidence="5">CCMP291</strain>
    </source>
</reference>
<keyword evidence="1 4" id="KW-0489">Methyltransferase</keyword>
<evidence type="ECO:0000259" key="3">
    <source>
        <dbReference type="Pfam" id="PF00588"/>
    </source>
</evidence>
<dbReference type="GO" id="GO:0006396">
    <property type="term" value="P:RNA processing"/>
    <property type="evidence" value="ECO:0007669"/>
    <property type="project" value="InterPro"/>
</dbReference>
<evidence type="ECO:0000313" key="5">
    <source>
        <dbReference type="Proteomes" id="UP000037460"/>
    </source>
</evidence>
<organism evidence="4 5">
    <name type="scientific">Chrysochromulina tobinii</name>
    <dbReference type="NCBI Taxonomy" id="1460289"/>
    <lineage>
        <taxon>Eukaryota</taxon>
        <taxon>Haptista</taxon>
        <taxon>Haptophyta</taxon>
        <taxon>Prymnesiophyceae</taxon>
        <taxon>Prymnesiales</taxon>
        <taxon>Chrysochromulinaceae</taxon>
        <taxon>Chrysochromulina</taxon>
    </lineage>
</organism>
<dbReference type="InterPro" id="IPR029026">
    <property type="entry name" value="tRNA_m1G_MTases_N"/>
</dbReference>
<keyword evidence="2 4" id="KW-0808">Transferase</keyword>
<evidence type="ECO:0000256" key="1">
    <source>
        <dbReference type="ARBA" id="ARBA00022603"/>
    </source>
</evidence>
<dbReference type="OrthoDB" id="241340at2759"/>
<dbReference type="Pfam" id="PF00588">
    <property type="entry name" value="SpoU_methylase"/>
    <property type="match status" value="1"/>
</dbReference>
<proteinExistence type="predicted"/>
<dbReference type="GO" id="GO:0032259">
    <property type="term" value="P:methylation"/>
    <property type="evidence" value="ECO:0007669"/>
    <property type="project" value="UniProtKB-KW"/>
</dbReference>
<dbReference type="SUPFAM" id="SSF75217">
    <property type="entry name" value="alpha/beta knot"/>
    <property type="match status" value="1"/>
</dbReference>
<dbReference type="Proteomes" id="UP000037460">
    <property type="component" value="Unassembled WGS sequence"/>
</dbReference>
<dbReference type="InterPro" id="IPR051259">
    <property type="entry name" value="rRNA_Methyltransferase"/>
</dbReference>
<protein>
    <submittedName>
        <fullName evidence="4">tRNA rRNA methyltransferase</fullName>
    </submittedName>
</protein>
<comment type="caution">
    <text evidence="4">The sequence shown here is derived from an EMBL/GenBank/DDBJ whole genome shotgun (WGS) entry which is preliminary data.</text>
</comment>
<evidence type="ECO:0000313" key="4">
    <source>
        <dbReference type="EMBL" id="KOO30016.1"/>
    </source>
</evidence>
<dbReference type="PANTHER" id="PTHR43191:SF7">
    <property type="entry name" value="OBP33PEP LIKE PROTEIN"/>
    <property type="match status" value="1"/>
</dbReference>
<feature type="domain" description="tRNA/rRNA methyltransferase SpoU type" evidence="3">
    <location>
        <begin position="42"/>
        <end position="192"/>
    </location>
</feature>
<dbReference type="InterPro" id="IPR029028">
    <property type="entry name" value="Alpha/beta_knot_MTases"/>
</dbReference>
<dbReference type="InterPro" id="IPR001537">
    <property type="entry name" value="SpoU_MeTrfase"/>
</dbReference>
<accession>A0A0M0JTL7</accession>
<sequence length="209" mass="22434">MSESVTNRTVAYGTRESAAGTRSRQFFSGIHVDEEAGSAIGVITCDLEQEANAGAICRVLANFATAGARLVHVTTGTRESTHQLLISGRVRRVARNCETKLERTLLTLGEFVAAIGTWERPIVAVETATGAVSICDFRFPPECDLLVGGESLGVHVDILTALRPGIDHIVFIPMAGFYQSMNVSAATSVALFEFRRQHPGLKRASLGDT</sequence>
<evidence type="ECO:0000256" key="2">
    <source>
        <dbReference type="ARBA" id="ARBA00022679"/>
    </source>
</evidence>
<dbReference type="GO" id="GO:0003723">
    <property type="term" value="F:RNA binding"/>
    <property type="evidence" value="ECO:0007669"/>
    <property type="project" value="InterPro"/>
</dbReference>
<dbReference type="GO" id="GO:0008173">
    <property type="term" value="F:RNA methyltransferase activity"/>
    <property type="evidence" value="ECO:0007669"/>
    <property type="project" value="InterPro"/>
</dbReference>
<dbReference type="AlphaFoldDB" id="A0A0M0JTL7"/>
<dbReference type="Gene3D" id="3.40.1280.10">
    <property type="match status" value="1"/>
</dbReference>
<name>A0A0M0JTL7_9EUKA</name>
<dbReference type="PANTHER" id="PTHR43191">
    <property type="entry name" value="RRNA METHYLTRANSFERASE 3"/>
    <property type="match status" value="1"/>
</dbReference>